<comment type="caution">
    <text evidence="2">The sequence shown here is derived from an EMBL/GenBank/DDBJ whole genome shotgun (WGS) entry which is preliminary data.</text>
</comment>
<accession>A0AAW0T2C2</accession>
<evidence type="ECO:0000313" key="3">
    <source>
        <dbReference type="Proteomes" id="UP001487740"/>
    </source>
</evidence>
<dbReference type="Proteomes" id="UP001487740">
    <property type="component" value="Unassembled WGS sequence"/>
</dbReference>
<evidence type="ECO:0000256" key="1">
    <source>
        <dbReference type="SAM" id="MobiDB-lite"/>
    </source>
</evidence>
<keyword evidence="3" id="KW-1185">Reference proteome</keyword>
<feature type="compositionally biased region" description="Basic and acidic residues" evidence="1">
    <location>
        <begin position="26"/>
        <end position="35"/>
    </location>
</feature>
<protein>
    <submittedName>
        <fullName evidence="2">Uncharacterized protein</fullName>
    </submittedName>
</protein>
<name>A0AAW0T2C2_SCYPA</name>
<organism evidence="2 3">
    <name type="scientific">Scylla paramamosain</name>
    <name type="common">Mud crab</name>
    <dbReference type="NCBI Taxonomy" id="85552"/>
    <lineage>
        <taxon>Eukaryota</taxon>
        <taxon>Metazoa</taxon>
        <taxon>Ecdysozoa</taxon>
        <taxon>Arthropoda</taxon>
        <taxon>Crustacea</taxon>
        <taxon>Multicrustacea</taxon>
        <taxon>Malacostraca</taxon>
        <taxon>Eumalacostraca</taxon>
        <taxon>Eucarida</taxon>
        <taxon>Decapoda</taxon>
        <taxon>Pleocyemata</taxon>
        <taxon>Brachyura</taxon>
        <taxon>Eubrachyura</taxon>
        <taxon>Portunoidea</taxon>
        <taxon>Portunidae</taxon>
        <taxon>Portuninae</taxon>
        <taxon>Scylla</taxon>
    </lineage>
</organism>
<sequence length="166" mass="18881">MPPRPQGHNKSPSRPHANHRPTATHLRQEPRERVSNKGAAALSEACSVYSKHIRKPQEKQQMDGPSRPERKMYWKGLLFVIAFVPNYEKKTGSRVYIGDIIISYRAMKSTPPPRCLKWSETALPYLPLPAPRYRQGVCRRGAASPVVSDTGELLRQRNDSNLQPEE</sequence>
<feature type="region of interest" description="Disordered" evidence="1">
    <location>
        <begin position="1"/>
        <end position="40"/>
    </location>
</feature>
<evidence type="ECO:0000313" key="2">
    <source>
        <dbReference type="EMBL" id="KAK8381393.1"/>
    </source>
</evidence>
<proteinExistence type="predicted"/>
<dbReference type="EMBL" id="JARAKH010000040">
    <property type="protein sequence ID" value="KAK8381393.1"/>
    <property type="molecule type" value="Genomic_DNA"/>
</dbReference>
<reference evidence="2 3" key="1">
    <citation type="submission" date="2023-03" db="EMBL/GenBank/DDBJ databases">
        <title>High-quality genome of Scylla paramamosain provides insights in environmental adaptation.</title>
        <authorList>
            <person name="Zhang L."/>
        </authorList>
    </citation>
    <scope>NUCLEOTIDE SEQUENCE [LARGE SCALE GENOMIC DNA]</scope>
    <source>
        <strain evidence="2">LZ_2023a</strain>
        <tissue evidence="2">Muscle</tissue>
    </source>
</reference>
<dbReference type="AlphaFoldDB" id="A0AAW0T2C2"/>
<gene>
    <name evidence="2" type="ORF">O3P69_018462</name>
</gene>